<keyword evidence="4 7" id="KW-0406">Ion transport</keyword>
<dbReference type="PANTHER" id="PTHR11910">
    <property type="entry name" value="ATP SYNTHASE DELTA CHAIN"/>
    <property type="match status" value="1"/>
</dbReference>
<organism evidence="8 9">
    <name type="scientific">Tepidiforma thermophila (strain KCTC 52669 / CGMCC 1.13589 / G233)</name>
    <dbReference type="NCBI Taxonomy" id="2761530"/>
    <lineage>
        <taxon>Bacteria</taxon>
        <taxon>Bacillati</taxon>
        <taxon>Chloroflexota</taxon>
        <taxon>Tepidiformia</taxon>
        <taxon>Tepidiformales</taxon>
        <taxon>Tepidiformaceae</taxon>
        <taxon>Tepidiforma</taxon>
    </lineage>
</organism>
<dbReference type="AlphaFoldDB" id="A0A2A9HH32"/>
<dbReference type="HAMAP" id="MF_01416">
    <property type="entry name" value="ATP_synth_delta_bact"/>
    <property type="match status" value="1"/>
</dbReference>
<protein>
    <recommendedName>
        <fullName evidence="7">ATP synthase subunit delta</fullName>
    </recommendedName>
    <alternativeName>
        <fullName evidence="7">ATP synthase F(1) sector subunit delta</fullName>
    </alternativeName>
    <alternativeName>
        <fullName evidence="7">F-type ATPase subunit delta</fullName>
        <shortName evidence="7">F-ATPase subunit delta</shortName>
    </alternativeName>
</protein>
<proteinExistence type="inferred from homology"/>
<reference evidence="8 9" key="1">
    <citation type="submission" date="2017-09" db="EMBL/GenBank/DDBJ databases">
        <title>Sequencing the genomes of two abundant thermophiles in Great Basin hot springs: Thermocrinis jamiesonii and novel Chloroflexi Thermoflexus hugenholtzii.</title>
        <authorList>
            <person name="Hedlund B."/>
        </authorList>
    </citation>
    <scope>NUCLEOTIDE SEQUENCE [LARGE SCALE GENOMIC DNA]</scope>
    <source>
        <strain evidence="8 9">G233</strain>
    </source>
</reference>
<evidence type="ECO:0000256" key="7">
    <source>
        <dbReference type="HAMAP-Rule" id="MF_01416"/>
    </source>
</evidence>
<dbReference type="Gene3D" id="1.10.520.20">
    <property type="entry name" value="N-terminal domain of the delta subunit of the F1F0-ATP synthase"/>
    <property type="match status" value="1"/>
</dbReference>
<evidence type="ECO:0000256" key="6">
    <source>
        <dbReference type="ARBA" id="ARBA00023310"/>
    </source>
</evidence>
<evidence type="ECO:0000256" key="5">
    <source>
        <dbReference type="ARBA" id="ARBA00023136"/>
    </source>
</evidence>
<dbReference type="NCBIfam" id="NF004402">
    <property type="entry name" value="PRK05758.2-2"/>
    <property type="match status" value="1"/>
</dbReference>
<keyword evidence="2 7" id="KW-0813">Transport</keyword>
<comment type="similarity">
    <text evidence="7">Belongs to the ATPase delta chain family.</text>
</comment>
<keyword evidence="5 7" id="KW-0472">Membrane</keyword>
<comment type="function">
    <text evidence="7">This protein is part of the stalk that links CF(0) to CF(1). It either transmits conformational changes from CF(0) to CF(1) or is implicated in proton conduction.</text>
</comment>
<dbReference type="InterPro" id="IPR000711">
    <property type="entry name" value="ATPase_OSCP/dsu"/>
</dbReference>
<dbReference type="NCBIfam" id="TIGR01145">
    <property type="entry name" value="ATP_synt_delta"/>
    <property type="match status" value="1"/>
</dbReference>
<evidence type="ECO:0000313" key="9">
    <source>
        <dbReference type="Proteomes" id="UP000223071"/>
    </source>
</evidence>
<dbReference type="SUPFAM" id="SSF47928">
    <property type="entry name" value="N-terminal domain of the delta subunit of the F1F0-ATP synthase"/>
    <property type="match status" value="1"/>
</dbReference>
<evidence type="ECO:0000256" key="4">
    <source>
        <dbReference type="ARBA" id="ARBA00023065"/>
    </source>
</evidence>
<dbReference type="Proteomes" id="UP000223071">
    <property type="component" value="Unassembled WGS sequence"/>
</dbReference>
<comment type="subcellular location">
    <subcellularLocation>
        <location evidence="7">Cell membrane</location>
        <topology evidence="7">Peripheral membrane protein</topology>
    </subcellularLocation>
    <subcellularLocation>
        <location evidence="1">Membrane</location>
    </subcellularLocation>
</comment>
<dbReference type="PRINTS" id="PR00125">
    <property type="entry name" value="ATPASEDELTA"/>
</dbReference>
<comment type="caution">
    <text evidence="8">The sequence shown here is derived from an EMBL/GenBank/DDBJ whole genome shotgun (WGS) entry which is preliminary data.</text>
</comment>
<keyword evidence="9" id="KW-1185">Reference proteome</keyword>
<gene>
    <name evidence="7" type="primary">atpH</name>
    <name evidence="8" type="ORF">A9A59_1624</name>
</gene>
<evidence type="ECO:0000256" key="2">
    <source>
        <dbReference type="ARBA" id="ARBA00022448"/>
    </source>
</evidence>
<sequence length="177" mass="19356">MANVAAARRYAQAAFELARDRGEVSAWRSEVNDVATVLSESQLAPMLADPKIPLEQKFAALERVLVVSPLVMNLAKLLVQKGRSLDARAVADAFNRLADDYEGIAHAEVTTAVELPAERVASIERQLSERFGKKVIATTKVDPTIIGGAIIRVGDRLIDGSIRTRLKLLRRELEGAR</sequence>
<dbReference type="GO" id="GO:0045259">
    <property type="term" value="C:proton-transporting ATP synthase complex"/>
    <property type="evidence" value="ECO:0007669"/>
    <property type="project" value="UniProtKB-KW"/>
</dbReference>
<dbReference type="GO" id="GO:0005886">
    <property type="term" value="C:plasma membrane"/>
    <property type="evidence" value="ECO:0007669"/>
    <property type="project" value="UniProtKB-SubCell"/>
</dbReference>
<keyword evidence="3 7" id="KW-0375">Hydrogen ion transport</keyword>
<evidence type="ECO:0000313" key="8">
    <source>
        <dbReference type="EMBL" id="PFG74400.1"/>
    </source>
</evidence>
<dbReference type="RefSeq" id="WP_098503791.1">
    <property type="nucleotide sequence ID" value="NZ_PDJQ01000001.1"/>
</dbReference>
<keyword evidence="7" id="KW-1003">Cell membrane</keyword>
<comment type="function">
    <text evidence="7">F(1)F(0) ATP synthase produces ATP from ADP in the presence of a proton or sodium gradient. F-type ATPases consist of two structural domains, F(1) containing the extramembraneous catalytic core and F(0) containing the membrane proton channel, linked together by a central stalk and a peripheral stalk. During catalysis, ATP synthesis in the catalytic domain of F(1) is coupled via a rotary mechanism of the central stalk subunits to proton translocation.</text>
</comment>
<dbReference type="Pfam" id="PF00213">
    <property type="entry name" value="OSCP"/>
    <property type="match status" value="1"/>
</dbReference>
<accession>A0A2A9HH32</accession>
<dbReference type="EMBL" id="PDJQ01000001">
    <property type="protein sequence ID" value="PFG74400.1"/>
    <property type="molecule type" value="Genomic_DNA"/>
</dbReference>
<evidence type="ECO:0000256" key="3">
    <source>
        <dbReference type="ARBA" id="ARBA00022781"/>
    </source>
</evidence>
<comment type="subunit">
    <text evidence="7">F-type ATPases have 2 components, F(1) - the catalytic core - and F(0) - the membrane proton channel. F(1) has five subunits: alpha(3), beta(3), gamma(1), delta(1), epsilon(1). F(0) has three main subunits: a(1), b(2) and c(10-14). The alpha and beta chains form an alternating ring which encloses part of the gamma chain. F(1) is attached to F(0) by a central stalk formed by the gamma and epsilon chains, while a peripheral stalk is formed by the delta and b chains.</text>
</comment>
<name>A0A2A9HH32_TEPT2</name>
<keyword evidence="7" id="KW-0139">CF(1)</keyword>
<dbReference type="GO" id="GO:0046933">
    <property type="term" value="F:proton-transporting ATP synthase activity, rotational mechanism"/>
    <property type="evidence" value="ECO:0007669"/>
    <property type="project" value="UniProtKB-UniRule"/>
</dbReference>
<keyword evidence="6 7" id="KW-0066">ATP synthesis</keyword>
<dbReference type="InterPro" id="IPR026015">
    <property type="entry name" value="ATP_synth_OSCP/delta_N_sf"/>
</dbReference>
<evidence type="ECO:0000256" key="1">
    <source>
        <dbReference type="ARBA" id="ARBA00004370"/>
    </source>
</evidence>